<sequence>MVETVRHRLGTQQGAGVSNEENQPQNSDLVQDMKMEKVRERIEQIQVGILRDVDKKLSVMIEDILDEIKREASVNSEFNQLFQDTADTSHTKKKTTRNGKLPDKEFQARNSLLTDLLEVKHIRTIYHIFLVIMVMTFLNTLTHDFMDQGRINIGVTPIFLGFRNLHYGVMLWALMQATTIKFDLAPASAIATLLEMTRLLMKTHAFVRSNVPRALYPKLKAHTEDKPEFYIPEFGKFLYFLFIPTLVYRDSYPRNKYIKWKFVAKCVLEIIGIVFYMSFIFERHLIPVFRDFGTAQIKSAAFVLQIFGCMMPAMLIFLSGFYLLLHAWMNAFAEMLKFADRMFYQDWWNATSFPEYYRTWNVVVHDWLYTYIYKDCYEHIFKKSKILSMLAVFTVSSFVHEYIIAFAFRFFYPVMLVLFQGMGVIVMFFTNKEKKSIGNIFMWFSLILGNSLMLCLYNMEYNARRNCQVGDSVIDYFIPISWHCNGIIKN</sequence>
<feature type="transmembrane region" description="Helical" evidence="12">
    <location>
        <begin position="441"/>
        <end position="459"/>
    </location>
</feature>
<keyword evidence="3 9" id="KW-0808">Transferase</keyword>
<evidence type="ECO:0000256" key="2">
    <source>
        <dbReference type="ARBA" id="ARBA00009010"/>
    </source>
</evidence>
<accession>A0A336LXT3</accession>
<dbReference type="GO" id="GO:0005789">
    <property type="term" value="C:endoplasmic reticulum membrane"/>
    <property type="evidence" value="ECO:0007669"/>
    <property type="project" value="UniProtKB-SubCell"/>
</dbReference>
<evidence type="ECO:0000256" key="10">
    <source>
        <dbReference type="PIRSR" id="PIRSR000439-1"/>
    </source>
</evidence>
<evidence type="ECO:0000256" key="1">
    <source>
        <dbReference type="ARBA" id="ARBA00004477"/>
    </source>
</evidence>
<evidence type="ECO:0000256" key="8">
    <source>
        <dbReference type="ARBA" id="ARBA00023315"/>
    </source>
</evidence>
<evidence type="ECO:0000256" key="3">
    <source>
        <dbReference type="ARBA" id="ARBA00022679"/>
    </source>
</evidence>
<evidence type="ECO:0000256" key="5">
    <source>
        <dbReference type="ARBA" id="ARBA00022824"/>
    </source>
</evidence>
<feature type="transmembrane region" description="Helical" evidence="12">
    <location>
        <begin position="301"/>
        <end position="325"/>
    </location>
</feature>
<evidence type="ECO:0000313" key="13">
    <source>
        <dbReference type="EMBL" id="SSX21483.1"/>
    </source>
</evidence>
<dbReference type="OMA" id="SCMIEDV"/>
<organism evidence="13">
    <name type="scientific">Culicoides sonorensis</name>
    <name type="common">Biting midge</name>
    <dbReference type="NCBI Taxonomy" id="179676"/>
    <lineage>
        <taxon>Eukaryota</taxon>
        <taxon>Metazoa</taxon>
        <taxon>Ecdysozoa</taxon>
        <taxon>Arthropoda</taxon>
        <taxon>Hexapoda</taxon>
        <taxon>Insecta</taxon>
        <taxon>Pterygota</taxon>
        <taxon>Neoptera</taxon>
        <taxon>Endopterygota</taxon>
        <taxon>Diptera</taxon>
        <taxon>Nematocera</taxon>
        <taxon>Chironomoidea</taxon>
        <taxon>Ceratopogonidae</taxon>
        <taxon>Ceratopogoninae</taxon>
        <taxon>Culicoides</taxon>
        <taxon>Monoculicoides</taxon>
    </lineage>
</organism>
<feature type="transmembrane region" description="Helical" evidence="12">
    <location>
        <begin position="260"/>
        <end position="281"/>
    </location>
</feature>
<evidence type="ECO:0000256" key="6">
    <source>
        <dbReference type="ARBA" id="ARBA00022989"/>
    </source>
</evidence>
<comment type="similarity">
    <text evidence="2 9">Belongs to the membrane-bound acyltransferase family. Sterol o-acyltransferase subfamily.</text>
</comment>
<gene>
    <name evidence="13" type="primary">CSON004704</name>
</gene>
<feature type="transmembrane region" description="Helical" evidence="12">
    <location>
        <begin position="153"/>
        <end position="175"/>
    </location>
</feature>
<evidence type="ECO:0000256" key="12">
    <source>
        <dbReference type="SAM" id="Phobius"/>
    </source>
</evidence>
<name>A0A336LXT3_CULSO</name>
<dbReference type="GO" id="GO:0008203">
    <property type="term" value="P:cholesterol metabolic process"/>
    <property type="evidence" value="ECO:0007669"/>
    <property type="project" value="TreeGrafter"/>
</dbReference>
<feature type="transmembrane region" description="Helical" evidence="12">
    <location>
        <begin position="410"/>
        <end position="429"/>
    </location>
</feature>
<proteinExistence type="inferred from homology"/>
<evidence type="ECO:0000256" key="7">
    <source>
        <dbReference type="ARBA" id="ARBA00023136"/>
    </source>
</evidence>
<dbReference type="EMBL" id="UFQT01000195">
    <property type="protein sequence ID" value="SSX21483.1"/>
    <property type="molecule type" value="Genomic_DNA"/>
</dbReference>
<keyword evidence="7 9" id="KW-0472">Membrane</keyword>
<feature type="active site" evidence="10">
    <location>
        <position position="400"/>
    </location>
</feature>
<evidence type="ECO:0000256" key="11">
    <source>
        <dbReference type="SAM" id="MobiDB-lite"/>
    </source>
</evidence>
<keyword evidence="5 9" id="KW-0256">Endoplasmic reticulum</keyword>
<keyword evidence="6 12" id="KW-1133">Transmembrane helix</keyword>
<dbReference type="PANTHER" id="PTHR10408">
    <property type="entry name" value="STEROL O-ACYLTRANSFERASE"/>
    <property type="match status" value="1"/>
</dbReference>
<protein>
    <recommendedName>
        <fullName evidence="9">O-acyltransferase</fullName>
    </recommendedName>
</protein>
<dbReference type="Pfam" id="PF03062">
    <property type="entry name" value="MBOAT"/>
    <property type="match status" value="1"/>
</dbReference>
<comment type="subcellular location">
    <subcellularLocation>
        <location evidence="1 9">Endoplasmic reticulum membrane</location>
        <topology evidence="1 9">Multi-pass membrane protein</topology>
    </subcellularLocation>
</comment>
<dbReference type="AlphaFoldDB" id="A0A336LXT3"/>
<dbReference type="GO" id="GO:0008374">
    <property type="term" value="F:O-acyltransferase activity"/>
    <property type="evidence" value="ECO:0007669"/>
    <property type="project" value="InterPro"/>
</dbReference>
<evidence type="ECO:0000256" key="9">
    <source>
        <dbReference type="PIRNR" id="PIRNR000439"/>
    </source>
</evidence>
<feature type="compositionally biased region" description="Polar residues" evidence="11">
    <location>
        <begin position="10"/>
        <end position="27"/>
    </location>
</feature>
<keyword evidence="8 9" id="KW-0012">Acyltransferase</keyword>
<dbReference type="PANTHER" id="PTHR10408:SF8">
    <property type="entry name" value="O-ACYLTRANSFERASE"/>
    <property type="match status" value="1"/>
</dbReference>
<reference evidence="13" key="1">
    <citation type="submission" date="2018-07" db="EMBL/GenBank/DDBJ databases">
        <authorList>
            <person name="Quirk P.G."/>
            <person name="Krulwich T.A."/>
        </authorList>
    </citation>
    <scope>NUCLEOTIDE SEQUENCE</scope>
</reference>
<feature type="transmembrane region" description="Helical" evidence="12">
    <location>
        <begin position="124"/>
        <end position="141"/>
    </location>
</feature>
<feature type="region of interest" description="Disordered" evidence="11">
    <location>
        <begin position="1"/>
        <end position="27"/>
    </location>
</feature>
<dbReference type="VEuPathDB" id="VectorBase:CSON004704"/>
<dbReference type="InterPro" id="IPR014371">
    <property type="entry name" value="Oat_ACAT_DAG_ARE"/>
</dbReference>
<evidence type="ECO:0000256" key="4">
    <source>
        <dbReference type="ARBA" id="ARBA00022692"/>
    </source>
</evidence>
<keyword evidence="4 12" id="KW-0812">Transmembrane</keyword>
<dbReference type="InterPro" id="IPR004299">
    <property type="entry name" value="MBOAT_fam"/>
</dbReference>
<dbReference type="PIRSF" id="PIRSF000439">
    <property type="entry name" value="Oat_ACAT_DAG_ARE"/>
    <property type="match status" value="1"/>
</dbReference>